<sequence length="162" mass="17925">MALTNLNNTHLTAAQLTAAQTALTSLETALAAITVNLSPEDRQKYGSINEQNKLLVNKVSDYRKNQPTLSAAEVDWAEFDRDLSSRQAYEGFISRLESLVARLKSAKTLHDYDNYQAALTDYAFTAYKAGAAAPGFEVKQNELKQFFGKSLNTSEDTPKEPQ</sequence>
<reference evidence="1 2" key="2">
    <citation type="journal article" date="2016" name="Genome Announc.">
        <title>Draft Genome Sequence of a Biocontrol Rhizobacterium, Chryseobacterium kwangjuense Strain KJ1R5, Isolated from Pepper (Capsicum annuum).</title>
        <authorList>
            <person name="Jeong J.J."/>
            <person name="Park H."/>
            <person name="Park B.H."/>
            <person name="Mannaa M."/>
            <person name="Sang M.K."/>
            <person name="Choi I.G."/>
            <person name="Kim K.D."/>
        </authorList>
    </citation>
    <scope>NUCLEOTIDE SEQUENCE [LARGE SCALE GENOMIC DNA]</scope>
    <source>
        <strain evidence="1 2">KJ1R5</strain>
    </source>
</reference>
<gene>
    <name evidence="1" type="ORF">AU378_11395</name>
</gene>
<organism evidence="1 2">
    <name type="scientific">Chryseobacterium kwangjuense</name>
    <dbReference type="NCBI Taxonomy" id="267125"/>
    <lineage>
        <taxon>Bacteria</taxon>
        <taxon>Pseudomonadati</taxon>
        <taxon>Bacteroidota</taxon>
        <taxon>Flavobacteriia</taxon>
        <taxon>Flavobacteriales</taxon>
        <taxon>Weeksellaceae</taxon>
        <taxon>Chryseobacterium group</taxon>
        <taxon>Chryseobacterium</taxon>
    </lineage>
</organism>
<accession>A0A135WDP2</accession>
<dbReference type="Proteomes" id="UP000070513">
    <property type="component" value="Unassembled WGS sequence"/>
</dbReference>
<dbReference type="AlphaFoldDB" id="A0A135WDP2"/>
<evidence type="ECO:0000313" key="2">
    <source>
        <dbReference type="Proteomes" id="UP000070513"/>
    </source>
</evidence>
<dbReference type="RefSeq" id="WP_062651208.1">
    <property type="nucleotide sequence ID" value="NZ_LPUR01000011.1"/>
</dbReference>
<proteinExistence type="predicted"/>
<dbReference type="OrthoDB" id="5952844at2"/>
<protein>
    <submittedName>
        <fullName evidence="1">Uncharacterized protein</fullName>
    </submittedName>
</protein>
<reference evidence="2" key="1">
    <citation type="submission" date="2015-12" db="EMBL/GenBank/DDBJ databases">
        <title>Genome sequence of a biocontrol rhizobacterium Chryseobacterium kwangjuense strain KJ1R5 isolated from pepper (Capsicum annuum L.).</title>
        <authorList>
            <person name="Jeong J.-J."/>
            <person name="Park H."/>
            <person name="Mannaa M."/>
            <person name="Sang M.K."/>
            <person name="Choi I.-G."/>
            <person name="Kim K.D."/>
        </authorList>
    </citation>
    <scope>NUCLEOTIDE SEQUENCE [LARGE SCALE GENOMIC DNA]</scope>
    <source>
        <strain evidence="2">KJ1R5</strain>
    </source>
</reference>
<evidence type="ECO:0000313" key="1">
    <source>
        <dbReference type="EMBL" id="KXH83033.1"/>
    </source>
</evidence>
<comment type="caution">
    <text evidence="1">The sequence shown here is derived from an EMBL/GenBank/DDBJ whole genome shotgun (WGS) entry which is preliminary data.</text>
</comment>
<dbReference type="EMBL" id="LPUR01000011">
    <property type="protein sequence ID" value="KXH83033.1"/>
    <property type="molecule type" value="Genomic_DNA"/>
</dbReference>
<name>A0A135WDP2_9FLAO</name>